<keyword evidence="5" id="KW-1185">Reference proteome</keyword>
<dbReference type="OrthoDB" id="9781415at2"/>
<dbReference type="PANTHER" id="PTHR48100">
    <property type="entry name" value="BROAD-SPECIFICITY PHOSPHATASE YOR283W-RELATED"/>
    <property type="match status" value="1"/>
</dbReference>
<dbReference type="SMART" id="SM00855">
    <property type="entry name" value="PGAM"/>
    <property type="match status" value="1"/>
</dbReference>
<dbReference type="RefSeq" id="WP_125119396.1">
    <property type="nucleotide sequence ID" value="NZ_AP019309.1"/>
</dbReference>
<feature type="transmembrane region" description="Helical" evidence="3">
    <location>
        <begin position="142"/>
        <end position="161"/>
    </location>
</feature>
<dbReference type="InterPro" id="IPR029033">
    <property type="entry name" value="His_PPase_superfam"/>
</dbReference>
<reference evidence="4 5" key="1">
    <citation type="submission" date="2018-11" db="EMBL/GenBank/DDBJ databases">
        <title>Novel Erysipelotrichaceae bacterium isolated from small intestine of a swine.</title>
        <authorList>
            <person name="Kim J.S."/>
            <person name="Choe H."/>
            <person name="Lee Y.R."/>
            <person name="Kim K.M."/>
            <person name="Park D.S."/>
        </authorList>
    </citation>
    <scope>NUCLEOTIDE SEQUENCE [LARGE SCALE GENOMIC DNA]</scope>
    <source>
        <strain evidence="4 5">SG0102</strain>
    </source>
</reference>
<dbReference type="GO" id="GO:0005737">
    <property type="term" value="C:cytoplasm"/>
    <property type="evidence" value="ECO:0007669"/>
    <property type="project" value="TreeGrafter"/>
</dbReference>
<keyword evidence="3" id="KW-0812">Transmembrane</keyword>
<feature type="binding site" evidence="2">
    <location>
        <position position="57"/>
    </location>
    <ligand>
        <name>substrate</name>
    </ligand>
</feature>
<dbReference type="InterPro" id="IPR050275">
    <property type="entry name" value="PGM_Phosphatase"/>
</dbReference>
<proteinExistence type="predicted"/>
<organism evidence="4 5">
    <name type="scientific">Intestinibaculum porci</name>
    <dbReference type="NCBI Taxonomy" id="2487118"/>
    <lineage>
        <taxon>Bacteria</taxon>
        <taxon>Bacillati</taxon>
        <taxon>Bacillota</taxon>
        <taxon>Erysipelotrichia</taxon>
        <taxon>Erysipelotrichales</taxon>
        <taxon>Erysipelotrichaceae</taxon>
        <taxon>Intestinibaculum</taxon>
    </lineage>
</organism>
<feature type="binding site" evidence="2">
    <location>
        <begin position="7"/>
        <end position="14"/>
    </location>
    <ligand>
        <name>substrate</name>
    </ligand>
</feature>
<evidence type="ECO:0000256" key="2">
    <source>
        <dbReference type="PIRSR" id="PIRSR613078-2"/>
    </source>
</evidence>
<sequence length="210" mass="24378">MKIYITRHSRTLWNEQKRLQGRKDSPLTKEGIANAKALSAYVKDLPIDAIYSSPIPRAYKTAKLVFPDREIIKDDRLMEMNFGVCEGMYLDEIPADLKTVYTRLWQHPELSKGLPEGETYDQIEARVSSFLEEITHSDLESVFLVTHGFCFTIFVSLMLGLKREEYTKVNQRIVNGCSLTIFDYQDGHYTQECYGDNHFLPYKTKDVFAR</sequence>
<dbReference type="Pfam" id="PF00300">
    <property type="entry name" value="His_Phos_1"/>
    <property type="match status" value="1"/>
</dbReference>
<keyword evidence="3" id="KW-0472">Membrane</keyword>
<evidence type="ECO:0000313" key="4">
    <source>
        <dbReference type="EMBL" id="BBH26543.1"/>
    </source>
</evidence>
<dbReference type="Gene3D" id="3.40.50.1240">
    <property type="entry name" value="Phosphoglycerate mutase-like"/>
    <property type="match status" value="1"/>
</dbReference>
<dbReference type="InterPro" id="IPR013078">
    <property type="entry name" value="His_Pase_superF_clade-1"/>
</dbReference>
<dbReference type="GO" id="GO:0016791">
    <property type="term" value="F:phosphatase activity"/>
    <property type="evidence" value="ECO:0007669"/>
    <property type="project" value="TreeGrafter"/>
</dbReference>
<dbReference type="PIRSF" id="PIRSF000709">
    <property type="entry name" value="6PFK_2-Ptase"/>
    <property type="match status" value="1"/>
</dbReference>
<dbReference type="SUPFAM" id="SSF53254">
    <property type="entry name" value="Phosphoglycerate mutase-like"/>
    <property type="match status" value="1"/>
</dbReference>
<dbReference type="InParanoid" id="A0A3G9JNG5"/>
<dbReference type="KEGG" id="ebm:SG0102_14770"/>
<keyword evidence="3" id="KW-1133">Transmembrane helix</keyword>
<dbReference type="AlphaFoldDB" id="A0A3G9JNG5"/>
<evidence type="ECO:0000313" key="5">
    <source>
        <dbReference type="Proteomes" id="UP000268059"/>
    </source>
</evidence>
<feature type="active site" description="Tele-phosphohistidine intermediate" evidence="1">
    <location>
        <position position="8"/>
    </location>
</feature>
<dbReference type="PANTHER" id="PTHR48100:SF1">
    <property type="entry name" value="HISTIDINE PHOSPHATASE FAMILY PROTEIN-RELATED"/>
    <property type="match status" value="1"/>
</dbReference>
<dbReference type="Proteomes" id="UP000268059">
    <property type="component" value="Chromosome"/>
</dbReference>
<feature type="active site" description="Proton donor/acceptor" evidence="1">
    <location>
        <position position="79"/>
    </location>
</feature>
<evidence type="ECO:0000256" key="3">
    <source>
        <dbReference type="SAM" id="Phobius"/>
    </source>
</evidence>
<accession>A0A3G9JNG5</accession>
<gene>
    <name evidence="4" type="primary">pgm</name>
    <name evidence="4" type="ORF">SG0102_14770</name>
</gene>
<name>A0A3G9JNG5_9FIRM</name>
<evidence type="ECO:0000256" key="1">
    <source>
        <dbReference type="PIRSR" id="PIRSR613078-1"/>
    </source>
</evidence>
<dbReference type="CDD" id="cd07067">
    <property type="entry name" value="HP_PGM_like"/>
    <property type="match status" value="1"/>
</dbReference>
<dbReference type="EMBL" id="AP019309">
    <property type="protein sequence ID" value="BBH26543.1"/>
    <property type="molecule type" value="Genomic_DNA"/>
</dbReference>
<protein>
    <submittedName>
        <fullName evidence="4">Phosphatase</fullName>
    </submittedName>
</protein>